<dbReference type="RefSeq" id="WP_188125519.1">
    <property type="nucleotide sequence ID" value="NZ_BOMP01000082.1"/>
</dbReference>
<dbReference type="Proteomes" id="UP000631312">
    <property type="component" value="Unassembled WGS sequence"/>
</dbReference>
<accession>A0A7W7MKL7</accession>
<dbReference type="Proteomes" id="UP000590511">
    <property type="component" value="Unassembled WGS sequence"/>
</dbReference>
<protein>
    <recommendedName>
        <fullName evidence="5">Glycolipid-binding domain-containing protein</fullName>
    </recommendedName>
</protein>
<reference evidence="1 4" key="2">
    <citation type="submission" date="2021-01" db="EMBL/GenBank/DDBJ databases">
        <title>Whole genome shotgun sequence of Actinoplanes lobatus NBRC 12513.</title>
        <authorList>
            <person name="Komaki H."/>
            <person name="Tamura T."/>
        </authorList>
    </citation>
    <scope>NUCLEOTIDE SEQUENCE [LARGE SCALE GENOMIC DNA]</scope>
    <source>
        <strain evidence="1 4">NBRC 12513</strain>
    </source>
</reference>
<dbReference type="EMBL" id="BOMP01000082">
    <property type="protein sequence ID" value="GIE41974.1"/>
    <property type="molecule type" value="Genomic_DNA"/>
</dbReference>
<organism evidence="2 3">
    <name type="scientific">Actinoplanes lobatus</name>
    <dbReference type="NCBI Taxonomy" id="113568"/>
    <lineage>
        <taxon>Bacteria</taxon>
        <taxon>Bacillati</taxon>
        <taxon>Actinomycetota</taxon>
        <taxon>Actinomycetes</taxon>
        <taxon>Micromonosporales</taxon>
        <taxon>Micromonosporaceae</taxon>
        <taxon>Actinoplanes</taxon>
    </lineage>
</organism>
<dbReference type="SUPFAM" id="SSF159275">
    <property type="entry name" value="PA1994-like"/>
    <property type="match status" value="1"/>
</dbReference>
<reference evidence="2 3" key="1">
    <citation type="submission" date="2020-08" db="EMBL/GenBank/DDBJ databases">
        <title>Sequencing the genomes of 1000 actinobacteria strains.</title>
        <authorList>
            <person name="Klenk H.-P."/>
        </authorList>
    </citation>
    <scope>NUCLEOTIDE SEQUENCE [LARGE SCALE GENOMIC DNA]</scope>
    <source>
        <strain evidence="2 3">DSM 43150</strain>
    </source>
</reference>
<comment type="caution">
    <text evidence="2">The sequence shown here is derived from an EMBL/GenBank/DDBJ whole genome shotgun (WGS) entry which is preliminary data.</text>
</comment>
<dbReference type="Pfam" id="PF06475">
    <property type="entry name" value="Glycolipid_bind"/>
    <property type="match status" value="1"/>
</dbReference>
<evidence type="ECO:0000313" key="4">
    <source>
        <dbReference type="Proteomes" id="UP000631312"/>
    </source>
</evidence>
<proteinExistence type="predicted"/>
<dbReference type="InterPro" id="IPR009467">
    <property type="entry name" value="Glycolipid-bd_prot_put"/>
</dbReference>
<evidence type="ECO:0000313" key="3">
    <source>
        <dbReference type="Proteomes" id="UP000590511"/>
    </source>
</evidence>
<evidence type="ECO:0000313" key="2">
    <source>
        <dbReference type="EMBL" id="MBB4753872.1"/>
    </source>
</evidence>
<evidence type="ECO:0000313" key="1">
    <source>
        <dbReference type="EMBL" id="GIE41974.1"/>
    </source>
</evidence>
<gene>
    <name evidence="1" type="ORF">Alo02nite_48720</name>
    <name evidence="2" type="ORF">BJ964_008033</name>
</gene>
<name>A0A7W7MKL7_9ACTN</name>
<sequence>MPETLTGRTTSPVTAATLPAGPLAWQRTSVIGTELVFARELCAQGTAVVTGAMPFSVGWHAELDEETRVRELSVSCRGDGWSRGLQMHHTGGEWVIRGDESDPAPPEIDPEAVPRLTDSPIFVSWAIRRLGLTAEPGPVSVPSIRVLVPSLELVAGTATYHMVSPNRLRITGEGPAATYEIDSTGLVSYQPGNLRLAR</sequence>
<dbReference type="EMBL" id="JACHNC010000001">
    <property type="protein sequence ID" value="MBB4753872.1"/>
    <property type="molecule type" value="Genomic_DNA"/>
</dbReference>
<evidence type="ECO:0008006" key="5">
    <source>
        <dbReference type="Google" id="ProtNLM"/>
    </source>
</evidence>
<dbReference type="AlphaFoldDB" id="A0A7W7MKL7"/>
<keyword evidence="4" id="KW-1185">Reference proteome</keyword>